<evidence type="ECO:0000313" key="2">
    <source>
        <dbReference type="EMBL" id="SSX06897.1"/>
    </source>
</evidence>
<name>A0A336KR98_CULSO</name>
<reference evidence="3" key="2">
    <citation type="submission" date="2018-07" db="EMBL/GenBank/DDBJ databases">
        <authorList>
            <person name="Quirk P.G."/>
            <person name="Krulwich T.A."/>
        </authorList>
    </citation>
    <scope>NUCLEOTIDE SEQUENCE</scope>
</reference>
<protein>
    <submittedName>
        <fullName evidence="2">CSON014295 protein</fullName>
    </submittedName>
</protein>
<dbReference type="VEuPathDB" id="VectorBase:CSON014295"/>
<evidence type="ECO:0000256" key="1">
    <source>
        <dbReference type="SAM" id="MobiDB-lite"/>
    </source>
</evidence>
<feature type="compositionally biased region" description="Basic and acidic residues" evidence="1">
    <location>
        <begin position="543"/>
        <end position="561"/>
    </location>
</feature>
<sequence>MKSHLKFGFNTKIMADLPPELDFSNFEDAINGDFDVVDEVGGDSEEEVSKDKSSEKSKDGKTSRSRTRSIRHSRERSHNSRNRSRSPRHRVRSRSRSRDRTRKRSPPVKRRSPGKKLSFLEEIQNKCGNFEELEKVRNEKEGHSSRPNRNFNNFRNNRQQQQQKPYNNYQNNMNNGMPPNQMMMMNPEMCNPQMMNMAMPQMGMPPMGMPFQNPMMPMPGPADFNNGMYGMGANMDFQPQMMVPQSVPVPQPVPQPVPPVNGPIINAVECRNASPPPSEIGNITSKLLAQNKMSLSEYLETQAGSNKSSTSKTIEARPLKERVSSRLKAAIHRLNHASDQQFELKFLHVPPSLPSDSADAIGASPVLPSKHNPVFGFSTKNKEAVQKCRPYPLITPNIEPLLRQLGIDESDISRHLVPSSSENSKSRNNFDHTFESTSHKQPILLHPRVPTNEIATQTPPLECGRCQNRYNNLLNTSTQTQVIETHSISCETLETDFCLAKIRLKTWEKDQTKKIKKFQNDYRVSDEEDEMRGTYKRVGPPGYRERPRKDPDNSSYRGDIDDTYKNYYAQYHGSKY</sequence>
<organism evidence="2">
    <name type="scientific">Culicoides sonorensis</name>
    <name type="common">Biting midge</name>
    <dbReference type="NCBI Taxonomy" id="179676"/>
    <lineage>
        <taxon>Eukaryota</taxon>
        <taxon>Metazoa</taxon>
        <taxon>Ecdysozoa</taxon>
        <taxon>Arthropoda</taxon>
        <taxon>Hexapoda</taxon>
        <taxon>Insecta</taxon>
        <taxon>Pterygota</taxon>
        <taxon>Neoptera</taxon>
        <taxon>Endopterygota</taxon>
        <taxon>Diptera</taxon>
        <taxon>Nematocera</taxon>
        <taxon>Chironomoidea</taxon>
        <taxon>Ceratopogonidae</taxon>
        <taxon>Ceratopogoninae</taxon>
        <taxon>Culicoides</taxon>
        <taxon>Monoculicoides</taxon>
    </lineage>
</organism>
<feature type="region of interest" description="Disordered" evidence="1">
    <location>
        <begin position="34"/>
        <end position="119"/>
    </location>
</feature>
<reference evidence="2" key="1">
    <citation type="submission" date="2018-04" db="EMBL/GenBank/DDBJ databases">
        <authorList>
            <person name="Go L.Y."/>
            <person name="Mitchell J.A."/>
        </authorList>
    </citation>
    <scope>NUCLEOTIDE SEQUENCE</scope>
    <source>
        <tissue evidence="2">Whole organism</tissue>
    </source>
</reference>
<feature type="compositionally biased region" description="Acidic residues" evidence="1">
    <location>
        <begin position="35"/>
        <end position="46"/>
    </location>
</feature>
<feature type="compositionally biased region" description="Basic residues" evidence="1">
    <location>
        <begin position="63"/>
        <end position="114"/>
    </location>
</feature>
<feature type="region of interest" description="Disordered" evidence="1">
    <location>
        <begin position="136"/>
        <end position="156"/>
    </location>
</feature>
<gene>
    <name evidence="2" type="primary">CSON014295</name>
</gene>
<feature type="compositionally biased region" description="Low complexity" evidence="1">
    <location>
        <begin position="147"/>
        <end position="156"/>
    </location>
</feature>
<feature type="region of interest" description="Disordered" evidence="1">
    <location>
        <begin position="523"/>
        <end position="561"/>
    </location>
</feature>
<dbReference type="AlphaFoldDB" id="A0A336KR98"/>
<evidence type="ECO:0000313" key="3">
    <source>
        <dbReference type="EMBL" id="SSX27241.1"/>
    </source>
</evidence>
<dbReference type="EMBL" id="UFQT01000789">
    <property type="protein sequence ID" value="SSX27241.1"/>
    <property type="molecule type" value="Genomic_DNA"/>
</dbReference>
<accession>A0A336KR98</accession>
<dbReference type="EMBL" id="UFQS01000789">
    <property type="protein sequence ID" value="SSX06897.1"/>
    <property type="molecule type" value="Genomic_DNA"/>
</dbReference>
<feature type="compositionally biased region" description="Basic and acidic residues" evidence="1">
    <location>
        <begin position="47"/>
        <end position="62"/>
    </location>
</feature>
<proteinExistence type="predicted"/>